<accession>A0ABQ2A0A9</accession>
<evidence type="ECO:0000313" key="2">
    <source>
        <dbReference type="Proteomes" id="UP000605427"/>
    </source>
</evidence>
<proteinExistence type="predicted"/>
<keyword evidence="2" id="KW-1185">Reference proteome</keyword>
<gene>
    <name evidence="1" type="ORF">GCM10007362_34340</name>
</gene>
<dbReference type="EMBL" id="BMDD01000004">
    <property type="protein sequence ID" value="GGH82671.1"/>
    <property type="molecule type" value="Genomic_DNA"/>
</dbReference>
<name>A0ABQ2A0A9_9BACL</name>
<protein>
    <submittedName>
        <fullName evidence="1">Uncharacterized protein</fullName>
    </submittedName>
</protein>
<comment type="caution">
    <text evidence="1">The sequence shown here is derived from an EMBL/GenBank/DDBJ whole genome shotgun (WGS) entry which is preliminary data.</text>
</comment>
<sequence>MAVAVAACWFFNVAYYRESQLEKPIFLDHYIEAESGSGAIFYLYVLENRGAENRVERIRIPGLEEARASLSWRDTYRYQELARFEVFLDQEAASEIYFENWENAEEPIVIEQVEAMYTDGSVLNENIGQIRLYPRLYSTDKPLSAQHTTMQSQSGQSTVVAREDLKIAGVDYDDASRLGNRLELYWGQGSEVGEWDFERPEDERIIGKPINEVEFPIGLKLGEDATVRYRFQDVTAHDWTKVYRLLPRFQVETKQETIEARPMVVQYDPYPSEDEVRQFVEERRDHP</sequence>
<organism evidence="1 2">
    <name type="scientific">Saccharibacillus endophyticus</name>
    <dbReference type="NCBI Taxonomy" id="2060666"/>
    <lineage>
        <taxon>Bacteria</taxon>
        <taxon>Bacillati</taxon>
        <taxon>Bacillota</taxon>
        <taxon>Bacilli</taxon>
        <taxon>Bacillales</taxon>
        <taxon>Paenibacillaceae</taxon>
        <taxon>Saccharibacillus</taxon>
    </lineage>
</organism>
<evidence type="ECO:0000313" key="1">
    <source>
        <dbReference type="EMBL" id="GGH82671.1"/>
    </source>
</evidence>
<dbReference type="RefSeq" id="WP_172245730.1">
    <property type="nucleotide sequence ID" value="NZ_BMDD01000004.1"/>
</dbReference>
<dbReference type="Proteomes" id="UP000605427">
    <property type="component" value="Unassembled WGS sequence"/>
</dbReference>
<reference evidence="2" key="1">
    <citation type="journal article" date="2019" name="Int. J. Syst. Evol. Microbiol.">
        <title>The Global Catalogue of Microorganisms (GCM) 10K type strain sequencing project: providing services to taxonomists for standard genome sequencing and annotation.</title>
        <authorList>
            <consortium name="The Broad Institute Genomics Platform"/>
            <consortium name="The Broad Institute Genome Sequencing Center for Infectious Disease"/>
            <person name="Wu L."/>
            <person name="Ma J."/>
        </authorList>
    </citation>
    <scope>NUCLEOTIDE SEQUENCE [LARGE SCALE GENOMIC DNA]</scope>
    <source>
        <strain evidence="2">CCM 8702</strain>
    </source>
</reference>